<evidence type="ECO:0000313" key="3">
    <source>
        <dbReference type="EMBL" id="BBH27220.1"/>
    </source>
</evidence>
<feature type="domain" description="BD-FAE-like" evidence="2">
    <location>
        <begin position="45"/>
        <end position="221"/>
    </location>
</feature>
<keyword evidence="1" id="KW-0378">Hydrolase</keyword>
<dbReference type="OrthoDB" id="24847at2"/>
<dbReference type="InterPro" id="IPR049492">
    <property type="entry name" value="BD-FAE-like_dom"/>
</dbReference>
<accession>A0A3G9J847</accession>
<evidence type="ECO:0000259" key="2">
    <source>
        <dbReference type="Pfam" id="PF20434"/>
    </source>
</evidence>
<dbReference type="InterPro" id="IPR050300">
    <property type="entry name" value="GDXG_lipolytic_enzyme"/>
</dbReference>
<gene>
    <name evidence="3" type="primary">lipA</name>
    <name evidence="3" type="ORF">SG0102_21540</name>
</gene>
<dbReference type="EMBL" id="AP019309">
    <property type="protein sequence ID" value="BBH27220.1"/>
    <property type="molecule type" value="Genomic_DNA"/>
</dbReference>
<dbReference type="AlphaFoldDB" id="A0A3G9J847"/>
<dbReference type="PANTHER" id="PTHR48081">
    <property type="entry name" value="AB HYDROLASE SUPERFAMILY PROTEIN C4A8.06C"/>
    <property type="match status" value="1"/>
</dbReference>
<evidence type="ECO:0000256" key="1">
    <source>
        <dbReference type="ARBA" id="ARBA00022801"/>
    </source>
</evidence>
<dbReference type="Gene3D" id="3.40.50.1820">
    <property type="entry name" value="alpha/beta hydrolase"/>
    <property type="match status" value="1"/>
</dbReference>
<dbReference type="Proteomes" id="UP000268059">
    <property type="component" value="Chromosome"/>
</dbReference>
<dbReference type="KEGG" id="ebm:SG0102_21540"/>
<name>A0A3G9J847_9FIRM</name>
<dbReference type="RefSeq" id="WP_125119970.1">
    <property type="nucleotide sequence ID" value="NZ_AP019309.1"/>
</dbReference>
<reference evidence="3 4" key="1">
    <citation type="submission" date="2018-11" db="EMBL/GenBank/DDBJ databases">
        <title>Novel Erysipelotrichaceae bacterium isolated from small intestine of a swine.</title>
        <authorList>
            <person name="Kim J.S."/>
            <person name="Choe H."/>
            <person name="Lee Y.R."/>
            <person name="Kim K.M."/>
            <person name="Park D.S."/>
        </authorList>
    </citation>
    <scope>NUCLEOTIDE SEQUENCE [LARGE SCALE GENOMIC DNA]</scope>
    <source>
        <strain evidence="3 4">SG0102</strain>
    </source>
</reference>
<dbReference type="SUPFAM" id="SSF53474">
    <property type="entry name" value="alpha/beta-Hydrolases"/>
    <property type="match status" value="1"/>
</dbReference>
<keyword evidence="4" id="KW-1185">Reference proteome</keyword>
<dbReference type="InterPro" id="IPR029058">
    <property type="entry name" value="AB_hydrolase_fold"/>
</dbReference>
<dbReference type="InParanoid" id="A0A3G9J847"/>
<evidence type="ECO:0000313" key="4">
    <source>
        <dbReference type="Proteomes" id="UP000268059"/>
    </source>
</evidence>
<proteinExistence type="predicted"/>
<dbReference type="GO" id="GO:0016787">
    <property type="term" value="F:hydrolase activity"/>
    <property type="evidence" value="ECO:0007669"/>
    <property type="project" value="UniProtKB-KW"/>
</dbReference>
<organism evidence="3 4">
    <name type="scientific">Intestinibaculum porci</name>
    <dbReference type="NCBI Taxonomy" id="2487118"/>
    <lineage>
        <taxon>Bacteria</taxon>
        <taxon>Bacillati</taxon>
        <taxon>Bacillota</taxon>
        <taxon>Erysipelotrichia</taxon>
        <taxon>Erysipelotrichales</taxon>
        <taxon>Erysipelotrichaceae</taxon>
        <taxon>Intestinibaculum</taxon>
    </lineage>
</organism>
<protein>
    <submittedName>
        <fullName evidence="3">Lipase</fullName>
    </submittedName>
</protein>
<dbReference type="Pfam" id="PF20434">
    <property type="entry name" value="BD-FAE"/>
    <property type="match status" value="1"/>
</dbReference>
<sequence length="281" mass="32335">MANLVETIRKRFGDIDTKRDEGLTSPRDITRLDDIRYGEDPMQVLDLYLPQNITPPDPVIVHVHGGGWVYGDKDRYQHYCMSLARRGFAVVNFSYRLAPEHTYPASLEDTALVMDYLYKNAAMLHLDLHHVFMAGDSAGAHLLCDYLNARTNPAHNQFAFIHQDIKIKAISLNCGAYMFADDQSKQLITCMLGDHDIQEVEILSYVNSDYPPVHLVTCQDDFLRNDAKALLNVLIDKHIPTTFHYYTSKERDVLHCFFLNIKDPLGWRANEDLCNYFKTFL</sequence>